<protein>
    <recommendedName>
        <fullName evidence="4">Transmembrane protein</fullName>
    </recommendedName>
</protein>
<dbReference type="AlphaFoldDB" id="E4YZT2"/>
<accession>E4YZT2</accession>
<evidence type="ECO:0000313" key="3">
    <source>
        <dbReference type="EMBL" id="CBY40960.1"/>
    </source>
</evidence>
<evidence type="ECO:0008006" key="4">
    <source>
        <dbReference type="Google" id="ProtNLM"/>
    </source>
</evidence>
<dbReference type="EMBL" id="FN656194">
    <property type="protein sequence ID" value="CBY40960.1"/>
    <property type="molecule type" value="Genomic_DNA"/>
</dbReference>
<name>E4YZT2_OIKDI</name>
<gene>
    <name evidence="3" type="ORF">GSOID_T00023004001</name>
</gene>
<sequence length="372" mass="40543">MNQAPEVSSLASTSEFQFVAPLPVNGVLSRGQSTRTLSRELLDPLSRSCQSIVQNQVQPVAHGTPTLPRPQQATNGAPQSGTPVTSSAAMFGFGNGQQDYVPLQSMPGMPGVHSHPTATMHQAHHHPHGNPLIAKKKFSRKVTSGCKVFTCNPCLAFIFGALCSVLIYMIVAAFTSCLPDFHRAQAFTSGGNLVEPVHVANARNRRDADFDKPWRRELGEPWNHERSYDSDKCAVEPWFAPCETDLPSSLWHVGPLLASDVGPNDWPRALDGTTDEQVQVEGIPVDLEDNPLFVVDKPLENKSYSGFQMRQSVKFSYESIYEVEIEGPSTFVASGSGDETEFYDDNEPGDAIEFGSSDEFASGDKPGIANDF</sequence>
<keyword evidence="2" id="KW-0472">Membrane</keyword>
<feature type="region of interest" description="Disordered" evidence="1">
    <location>
        <begin position="60"/>
        <end position="88"/>
    </location>
</feature>
<proteinExistence type="predicted"/>
<keyword evidence="2" id="KW-0812">Transmembrane</keyword>
<organism evidence="3">
    <name type="scientific">Oikopleura dioica</name>
    <name type="common">Tunicate</name>
    <dbReference type="NCBI Taxonomy" id="34765"/>
    <lineage>
        <taxon>Eukaryota</taxon>
        <taxon>Metazoa</taxon>
        <taxon>Chordata</taxon>
        <taxon>Tunicata</taxon>
        <taxon>Appendicularia</taxon>
        <taxon>Copelata</taxon>
        <taxon>Oikopleuridae</taxon>
        <taxon>Oikopleura</taxon>
    </lineage>
</organism>
<evidence type="ECO:0000256" key="1">
    <source>
        <dbReference type="SAM" id="MobiDB-lite"/>
    </source>
</evidence>
<keyword evidence="2" id="KW-1133">Transmembrane helix</keyword>
<feature type="transmembrane region" description="Helical" evidence="2">
    <location>
        <begin position="155"/>
        <end position="178"/>
    </location>
</feature>
<feature type="compositionally biased region" description="Polar residues" evidence="1">
    <location>
        <begin position="69"/>
        <end position="88"/>
    </location>
</feature>
<evidence type="ECO:0000256" key="2">
    <source>
        <dbReference type="SAM" id="Phobius"/>
    </source>
</evidence>
<dbReference type="Proteomes" id="UP000011014">
    <property type="component" value="Unassembled WGS sequence"/>
</dbReference>
<reference evidence="3" key="1">
    <citation type="journal article" date="2010" name="Science">
        <title>Plasticity of animal genome architecture unmasked by rapid evolution of a pelagic tunicate.</title>
        <authorList>
            <person name="Denoeud F."/>
            <person name="Henriet S."/>
            <person name="Mungpakdee S."/>
            <person name="Aury J.M."/>
            <person name="Da Silva C."/>
            <person name="Brinkmann H."/>
            <person name="Mikhaleva J."/>
            <person name="Olsen L.C."/>
            <person name="Jubin C."/>
            <person name="Canestro C."/>
            <person name="Bouquet J.M."/>
            <person name="Danks G."/>
            <person name="Poulain J."/>
            <person name="Campsteijn C."/>
            <person name="Adamski M."/>
            <person name="Cross I."/>
            <person name="Yadetie F."/>
            <person name="Muffato M."/>
            <person name="Louis A."/>
            <person name="Butcher S."/>
            <person name="Tsagkogeorga G."/>
            <person name="Konrad A."/>
            <person name="Singh S."/>
            <person name="Jensen M.F."/>
            <person name="Cong E.H."/>
            <person name="Eikeseth-Otteraa H."/>
            <person name="Noel B."/>
            <person name="Anthouard V."/>
            <person name="Porcel B.M."/>
            <person name="Kachouri-Lafond R."/>
            <person name="Nishino A."/>
            <person name="Ugolini M."/>
            <person name="Chourrout P."/>
            <person name="Nishida H."/>
            <person name="Aasland R."/>
            <person name="Huzurbazar S."/>
            <person name="Westhof E."/>
            <person name="Delsuc F."/>
            <person name="Lehrach H."/>
            <person name="Reinhardt R."/>
            <person name="Weissenbach J."/>
            <person name="Roy S.W."/>
            <person name="Artiguenave F."/>
            <person name="Postlethwait J.H."/>
            <person name="Manak J.R."/>
            <person name="Thompson E.M."/>
            <person name="Jaillon O."/>
            <person name="Du Pasquier L."/>
            <person name="Boudinot P."/>
            <person name="Liberles D.A."/>
            <person name="Volff J.N."/>
            <person name="Philippe H."/>
            <person name="Lenhard B."/>
            <person name="Roest Crollius H."/>
            <person name="Wincker P."/>
            <person name="Chourrout D."/>
        </authorList>
    </citation>
    <scope>NUCLEOTIDE SEQUENCE [LARGE SCALE GENOMIC DNA]</scope>
</reference>